<proteinExistence type="predicted"/>
<name>A0ABQ9HQ50_9NEOP</name>
<gene>
    <name evidence="1" type="ORF">PR048_012700</name>
</gene>
<evidence type="ECO:0000313" key="2">
    <source>
        <dbReference type="Proteomes" id="UP001159363"/>
    </source>
</evidence>
<reference evidence="1 2" key="1">
    <citation type="submission" date="2023-02" db="EMBL/GenBank/DDBJ databases">
        <title>LHISI_Scaffold_Assembly.</title>
        <authorList>
            <person name="Stuart O.P."/>
            <person name="Cleave R."/>
            <person name="Magrath M.J.L."/>
            <person name="Mikheyev A.S."/>
        </authorList>
    </citation>
    <scope>NUCLEOTIDE SEQUENCE [LARGE SCALE GENOMIC DNA]</scope>
    <source>
        <strain evidence="1">Daus_M_001</strain>
        <tissue evidence="1">Leg muscle</tissue>
    </source>
</reference>
<dbReference type="Proteomes" id="UP001159363">
    <property type="component" value="Chromosome X"/>
</dbReference>
<dbReference type="EMBL" id="JARBHB010000004">
    <property type="protein sequence ID" value="KAJ8886489.1"/>
    <property type="molecule type" value="Genomic_DNA"/>
</dbReference>
<sequence length="287" mass="32949">MKSWGFQIFHLVDSHYQLFCNWGSVLFFQREVLSPPNATISKILSSGIIAVEEHIEQTKNIFHTIQTEAPINTDDELAISLSIPDASKKKSLNILLVMHITIKEMTLQLHVKKNKIRNIVEVQKYKNQKREANDKMDRTEPSQLYLMKPNVMLGQKYNKIEAVQKLVPACYKRAINSLLIGQNRNKYLCALVLQIVKHYKIARIEQQFMANGHSFIDVEVILKLRFSDFIDLKYLASRIVWNTSIDAAGKDYTASGTKVWGVRMQKPKSHHIVTSPAAILKVIDVYP</sequence>
<organism evidence="1 2">
    <name type="scientific">Dryococelus australis</name>
    <dbReference type="NCBI Taxonomy" id="614101"/>
    <lineage>
        <taxon>Eukaryota</taxon>
        <taxon>Metazoa</taxon>
        <taxon>Ecdysozoa</taxon>
        <taxon>Arthropoda</taxon>
        <taxon>Hexapoda</taxon>
        <taxon>Insecta</taxon>
        <taxon>Pterygota</taxon>
        <taxon>Neoptera</taxon>
        <taxon>Polyneoptera</taxon>
        <taxon>Phasmatodea</taxon>
        <taxon>Verophasmatodea</taxon>
        <taxon>Anareolatae</taxon>
        <taxon>Phasmatidae</taxon>
        <taxon>Eurycanthinae</taxon>
        <taxon>Dryococelus</taxon>
    </lineage>
</organism>
<evidence type="ECO:0000313" key="1">
    <source>
        <dbReference type="EMBL" id="KAJ8886489.1"/>
    </source>
</evidence>
<accession>A0ABQ9HQ50</accession>
<comment type="caution">
    <text evidence="1">The sequence shown here is derived from an EMBL/GenBank/DDBJ whole genome shotgun (WGS) entry which is preliminary data.</text>
</comment>
<keyword evidence="2" id="KW-1185">Reference proteome</keyword>
<protein>
    <submittedName>
        <fullName evidence="1">Uncharacterized protein</fullName>
    </submittedName>
</protein>